<dbReference type="PROSITE" id="PS51729">
    <property type="entry name" value="GNAT_YJDJ"/>
    <property type="match status" value="1"/>
</dbReference>
<dbReference type="Proteomes" id="UP001410795">
    <property type="component" value="Unassembled WGS sequence"/>
</dbReference>
<evidence type="ECO:0000259" key="1">
    <source>
        <dbReference type="PROSITE" id="PS51729"/>
    </source>
</evidence>
<accession>A0ABP7BFT3</accession>
<name>A0ABP7BFT3_9MICO</name>
<sequence>MSEWTFSNDKGASRYELRRGGELVSVLEYRDNGRTVALTRAVTVPAHRGKGYAAAITEHAVSEIEAAGDRSVLPVCWYVAEWFADHPERAGVLAGASR</sequence>
<comment type="caution">
    <text evidence="2">The sequence shown here is derived from an EMBL/GenBank/DDBJ whole genome shotgun (WGS) entry which is preliminary data.</text>
</comment>
<dbReference type="CDD" id="cd04301">
    <property type="entry name" value="NAT_SF"/>
    <property type="match status" value="1"/>
</dbReference>
<dbReference type="RefSeq" id="WP_221859226.1">
    <property type="nucleotide sequence ID" value="NZ_BAAAYV010000009.1"/>
</dbReference>
<protein>
    <recommendedName>
        <fullName evidence="1">N-acetyltransferase domain-containing protein</fullName>
    </recommendedName>
</protein>
<gene>
    <name evidence="2" type="ORF">GCM10022202_18980</name>
</gene>
<dbReference type="InterPro" id="IPR031165">
    <property type="entry name" value="GNAT_YJDJ"/>
</dbReference>
<feature type="domain" description="N-acetyltransferase" evidence="1">
    <location>
        <begin position="7"/>
        <end position="94"/>
    </location>
</feature>
<keyword evidence="3" id="KW-1185">Reference proteome</keyword>
<proteinExistence type="predicted"/>
<dbReference type="SUPFAM" id="SSF55729">
    <property type="entry name" value="Acyl-CoA N-acyltransferases (Nat)"/>
    <property type="match status" value="1"/>
</dbReference>
<dbReference type="InterPro" id="IPR016181">
    <property type="entry name" value="Acyl_CoA_acyltransferase"/>
</dbReference>
<organism evidence="2 3">
    <name type="scientific">Microbacterium marinilacus</name>
    <dbReference type="NCBI Taxonomy" id="415209"/>
    <lineage>
        <taxon>Bacteria</taxon>
        <taxon>Bacillati</taxon>
        <taxon>Actinomycetota</taxon>
        <taxon>Actinomycetes</taxon>
        <taxon>Micrococcales</taxon>
        <taxon>Microbacteriaceae</taxon>
        <taxon>Microbacterium</taxon>
    </lineage>
</organism>
<reference evidence="3" key="1">
    <citation type="journal article" date="2019" name="Int. J. Syst. Evol. Microbiol.">
        <title>The Global Catalogue of Microorganisms (GCM) 10K type strain sequencing project: providing services to taxonomists for standard genome sequencing and annotation.</title>
        <authorList>
            <consortium name="The Broad Institute Genomics Platform"/>
            <consortium name="The Broad Institute Genome Sequencing Center for Infectious Disease"/>
            <person name="Wu L."/>
            <person name="Ma J."/>
        </authorList>
    </citation>
    <scope>NUCLEOTIDE SEQUENCE [LARGE SCALE GENOMIC DNA]</scope>
    <source>
        <strain evidence="3">JCM 16546</strain>
    </source>
</reference>
<evidence type="ECO:0000313" key="3">
    <source>
        <dbReference type="Proteomes" id="UP001410795"/>
    </source>
</evidence>
<dbReference type="Pfam" id="PF14542">
    <property type="entry name" value="Acetyltransf_CG"/>
    <property type="match status" value="1"/>
</dbReference>
<dbReference type="Gene3D" id="3.40.630.30">
    <property type="match status" value="1"/>
</dbReference>
<evidence type="ECO:0000313" key="2">
    <source>
        <dbReference type="EMBL" id="GAA3658662.1"/>
    </source>
</evidence>
<dbReference type="EMBL" id="BAAAYV010000009">
    <property type="protein sequence ID" value="GAA3658662.1"/>
    <property type="molecule type" value="Genomic_DNA"/>
</dbReference>